<dbReference type="EMBL" id="QFLI01000001">
    <property type="protein sequence ID" value="PXY02934.1"/>
    <property type="molecule type" value="Genomic_DNA"/>
</dbReference>
<evidence type="ECO:0000313" key="2">
    <source>
        <dbReference type="Proteomes" id="UP000248079"/>
    </source>
</evidence>
<name>A0A2V4AFR5_9BACT</name>
<comment type="caution">
    <text evidence="1">The sequence shown here is derived from an EMBL/GenBank/DDBJ whole genome shotgun (WGS) entry which is preliminary data.</text>
</comment>
<evidence type="ECO:0000313" key="1">
    <source>
        <dbReference type="EMBL" id="PXY02934.1"/>
    </source>
</evidence>
<organism evidence="1 2">
    <name type="scientific">Marinifilum breve</name>
    <dbReference type="NCBI Taxonomy" id="2184082"/>
    <lineage>
        <taxon>Bacteria</taxon>
        <taxon>Pseudomonadati</taxon>
        <taxon>Bacteroidota</taxon>
        <taxon>Bacteroidia</taxon>
        <taxon>Marinilabiliales</taxon>
        <taxon>Marinifilaceae</taxon>
    </lineage>
</organism>
<proteinExistence type="predicted"/>
<dbReference type="AlphaFoldDB" id="A0A2V4AFR5"/>
<gene>
    <name evidence="1" type="ORF">DF185_02235</name>
</gene>
<reference evidence="1 2" key="1">
    <citation type="submission" date="2018-05" db="EMBL/GenBank/DDBJ databases">
        <title>Marinifilum breve JC075T sp. nov., a marine bacterium isolated from Yongle Blue Hole in the South China Sea.</title>
        <authorList>
            <person name="Fu T."/>
        </authorList>
    </citation>
    <scope>NUCLEOTIDE SEQUENCE [LARGE SCALE GENOMIC DNA]</scope>
    <source>
        <strain evidence="1 2">JC075</strain>
    </source>
</reference>
<sequence length="191" mass="22099">MVIKADKIVYGTISELDSTTLTLKIEGSLTNDSGTLKIERFEDWTCASRWTEYKIGQRVFLFLTSWKGKLIAMSAGNEGELPIVKNSVFLNGFSVPVPPPPIPLREIEINDENLGFKLEHYNIYGDRFFGTKFKLDKFIKDISFIRKYFDFEYGTDRELTNWKIKCEPAKIEQRAKESDLIICVYLLSQMK</sequence>
<dbReference type="Proteomes" id="UP000248079">
    <property type="component" value="Unassembled WGS sequence"/>
</dbReference>
<protein>
    <submittedName>
        <fullName evidence="1">Uncharacterized protein</fullName>
    </submittedName>
</protein>
<accession>A0A2V4AFR5</accession>
<keyword evidence="2" id="KW-1185">Reference proteome</keyword>